<evidence type="ECO:0008006" key="4">
    <source>
        <dbReference type="Google" id="ProtNLM"/>
    </source>
</evidence>
<sequence>MFDIYGKIMAEQVKELSVEVGDVGGGRSGHSDFVQDDPPLALPPIHVASPVEDMDVDDEDSDEEYVVDSNDSASSEDDDDEEFIPKTLVEASVEYLLPAPHLNSCIISCTQDIRRVGGAHTCLEPIMSQDHRQLDNSLICSHPAIDAVQPLCQHSCSTRRLQFKVYEVNFPSILNEKLWPEWYGTRVYPNPNMRRKATGRPVFTRFCNEMDEGGCQEKKCGLCRQTGHTRRGCPNQPIDEA</sequence>
<evidence type="ECO:0000313" key="2">
    <source>
        <dbReference type="EMBL" id="RYR34130.1"/>
    </source>
</evidence>
<protein>
    <recommendedName>
        <fullName evidence="4">CCHC-type domain-containing protein</fullName>
    </recommendedName>
</protein>
<proteinExistence type="predicted"/>
<feature type="region of interest" description="Disordered" evidence="1">
    <location>
        <begin position="21"/>
        <end position="82"/>
    </location>
</feature>
<evidence type="ECO:0000256" key="1">
    <source>
        <dbReference type="SAM" id="MobiDB-lite"/>
    </source>
</evidence>
<comment type="caution">
    <text evidence="2">The sequence shown here is derived from an EMBL/GenBank/DDBJ whole genome shotgun (WGS) entry which is preliminary data.</text>
</comment>
<feature type="compositionally biased region" description="Acidic residues" evidence="1">
    <location>
        <begin position="52"/>
        <end position="66"/>
    </location>
</feature>
<name>A0A445B617_ARAHY</name>
<dbReference type="EMBL" id="SDMP01000010">
    <property type="protein sequence ID" value="RYR34130.1"/>
    <property type="molecule type" value="Genomic_DNA"/>
</dbReference>
<dbReference type="Proteomes" id="UP000289738">
    <property type="component" value="Chromosome A10"/>
</dbReference>
<evidence type="ECO:0000313" key="3">
    <source>
        <dbReference type="Proteomes" id="UP000289738"/>
    </source>
</evidence>
<reference evidence="2 3" key="1">
    <citation type="submission" date="2019-01" db="EMBL/GenBank/DDBJ databases">
        <title>Sequencing of cultivated peanut Arachis hypogaea provides insights into genome evolution and oil improvement.</title>
        <authorList>
            <person name="Chen X."/>
        </authorList>
    </citation>
    <scope>NUCLEOTIDE SEQUENCE [LARGE SCALE GENOMIC DNA]</scope>
    <source>
        <strain evidence="3">cv. Fuhuasheng</strain>
        <tissue evidence="2">Leaves</tissue>
    </source>
</reference>
<accession>A0A445B617</accession>
<keyword evidence="3" id="KW-1185">Reference proteome</keyword>
<gene>
    <name evidence="2" type="ORF">Ahy_A10g048855</name>
</gene>
<dbReference type="AlphaFoldDB" id="A0A445B617"/>
<organism evidence="2 3">
    <name type="scientific">Arachis hypogaea</name>
    <name type="common">Peanut</name>
    <dbReference type="NCBI Taxonomy" id="3818"/>
    <lineage>
        <taxon>Eukaryota</taxon>
        <taxon>Viridiplantae</taxon>
        <taxon>Streptophyta</taxon>
        <taxon>Embryophyta</taxon>
        <taxon>Tracheophyta</taxon>
        <taxon>Spermatophyta</taxon>
        <taxon>Magnoliopsida</taxon>
        <taxon>eudicotyledons</taxon>
        <taxon>Gunneridae</taxon>
        <taxon>Pentapetalae</taxon>
        <taxon>rosids</taxon>
        <taxon>fabids</taxon>
        <taxon>Fabales</taxon>
        <taxon>Fabaceae</taxon>
        <taxon>Papilionoideae</taxon>
        <taxon>50 kb inversion clade</taxon>
        <taxon>dalbergioids sensu lato</taxon>
        <taxon>Dalbergieae</taxon>
        <taxon>Pterocarpus clade</taxon>
        <taxon>Arachis</taxon>
    </lineage>
</organism>